<dbReference type="SUPFAM" id="SSF89796">
    <property type="entry name" value="CoA-transferase family III (CaiB/BaiF)"/>
    <property type="match status" value="1"/>
</dbReference>
<reference evidence="1" key="1">
    <citation type="submission" date="2023-04" db="EMBL/GenBank/DDBJ databases">
        <title>Aspergillus oryzae NBRC 4228.</title>
        <authorList>
            <person name="Ichikawa N."/>
            <person name="Sato H."/>
            <person name="Tonouchi N."/>
        </authorList>
    </citation>
    <scope>NUCLEOTIDE SEQUENCE</scope>
    <source>
        <strain evidence="1">NBRC 4228</strain>
    </source>
</reference>
<organism evidence="1 2">
    <name type="scientific">Aspergillus oryzae</name>
    <name type="common">Yellow koji mold</name>
    <dbReference type="NCBI Taxonomy" id="5062"/>
    <lineage>
        <taxon>Eukaryota</taxon>
        <taxon>Fungi</taxon>
        <taxon>Dikarya</taxon>
        <taxon>Ascomycota</taxon>
        <taxon>Pezizomycotina</taxon>
        <taxon>Eurotiomycetes</taxon>
        <taxon>Eurotiomycetidae</taxon>
        <taxon>Eurotiales</taxon>
        <taxon>Aspergillaceae</taxon>
        <taxon>Aspergillus</taxon>
        <taxon>Aspergillus subgen. Circumdati</taxon>
    </lineage>
</organism>
<evidence type="ECO:0000313" key="1">
    <source>
        <dbReference type="EMBL" id="GMG31199.1"/>
    </source>
</evidence>
<dbReference type="AlphaFoldDB" id="A0AAN4YN06"/>
<protein>
    <submittedName>
        <fullName evidence="1">Unnamed protein product</fullName>
    </submittedName>
</protein>
<evidence type="ECO:0000313" key="2">
    <source>
        <dbReference type="Proteomes" id="UP001165205"/>
    </source>
</evidence>
<sequence>MGSVYSPVRETGRIFSYLCDQAERLNLPSEVVENKNAVLFDSSHDEVYYPIPFKETETLAALKGVEGSVAAAIANLRYGPQKRGVKVNLERATAFGCQAYMAKVDGLSKLDPEVKKKLKGGKLYLRVEVLADQPRHRFACGAVEWLPPDVCKPIQN</sequence>
<gene>
    <name evidence="1" type="ORF">Aory04_000713200</name>
</gene>
<accession>A0AAN4YN06</accession>
<dbReference type="InterPro" id="IPR023606">
    <property type="entry name" value="CoA-Trfase_III_dom_1_sf"/>
</dbReference>
<proteinExistence type="predicted"/>
<dbReference type="PANTHER" id="PTHR48229:SF1">
    <property type="entry name" value="ALPHA METHYLACYL-COA RACEMASE-RELATED"/>
    <property type="match status" value="1"/>
</dbReference>
<dbReference type="PANTHER" id="PTHR48229">
    <property type="entry name" value="CAIB/BAIF FAMILY ENZYME (AFU_ORTHOLOGUE AFUA_1G05360)-RELATED"/>
    <property type="match status" value="1"/>
</dbReference>
<dbReference type="Proteomes" id="UP001165205">
    <property type="component" value="Unassembled WGS sequence"/>
</dbReference>
<dbReference type="InterPro" id="IPR052985">
    <property type="entry name" value="CoA-trans_III_biosynth/detox"/>
</dbReference>
<dbReference type="EMBL" id="BSYA01000081">
    <property type="protein sequence ID" value="GMG31199.1"/>
    <property type="molecule type" value="Genomic_DNA"/>
</dbReference>
<name>A0AAN4YN06_ASPOZ</name>
<comment type="caution">
    <text evidence="1">The sequence shown here is derived from an EMBL/GenBank/DDBJ whole genome shotgun (WGS) entry which is preliminary data.</text>
</comment>